<gene>
    <name evidence="1" type="ORF">OIU84_019879</name>
</gene>
<dbReference type="Pfam" id="PF05056">
    <property type="entry name" value="DUF674"/>
    <property type="match status" value="2"/>
</dbReference>
<organism evidence="1 2">
    <name type="scientific">Salix udensis</name>
    <dbReference type="NCBI Taxonomy" id="889485"/>
    <lineage>
        <taxon>Eukaryota</taxon>
        <taxon>Viridiplantae</taxon>
        <taxon>Streptophyta</taxon>
        <taxon>Embryophyta</taxon>
        <taxon>Tracheophyta</taxon>
        <taxon>Spermatophyta</taxon>
        <taxon>Magnoliopsida</taxon>
        <taxon>eudicotyledons</taxon>
        <taxon>Gunneridae</taxon>
        <taxon>Pentapetalae</taxon>
        <taxon>rosids</taxon>
        <taxon>fabids</taxon>
        <taxon>Malpighiales</taxon>
        <taxon>Salicaceae</taxon>
        <taxon>Saliceae</taxon>
        <taxon>Salix</taxon>
    </lineage>
</organism>
<reference evidence="1 2" key="1">
    <citation type="journal article" date="2023" name="Int. J. Mol. Sci.">
        <title>De Novo Assembly and Annotation of 11 Diverse Shrub Willow (Salix) Genomes Reveals Novel Gene Organization in Sex-Linked Regions.</title>
        <authorList>
            <person name="Hyden B."/>
            <person name="Feng K."/>
            <person name="Yates T.B."/>
            <person name="Jawdy S."/>
            <person name="Cereghino C."/>
            <person name="Smart L.B."/>
            <person name="Muchero W."/>
        </authorList>
    </citation>
    <scope>NUCLEOTIDE SEQUENCE [LARGE SCALE GENOMIC DNA]</scope>
    <source>
        <tissue evidence="1">Shoot tip</tissue>
    </source>
</reference>
<evidence type="ECO:0008006" key="3">
    <source>
        <dbReference type="Google" id="ProtNLM"/>
    </source>
</evidence>
<dbReference type="PANTHER" id="PTHR33103:SF19">
    <property type="entry name" value="OS09G0544700 PROTEIN"/>
    <property type="match status" value="1"/>
</dbReference>
<sequence>MAAASTMSLKLLIDSKHNKVVFAEAGKDFVDFLLDLLALPLGRVSDIKKSVCSQCRSEGYGTSYLSQEVVFAGTNDSTSTDTPTSDQGDYVKGLVTYMVTDDLSVSPMSMMSVVGLLNEFDIKDLSVLEEKVLEIGINEALELLKASLSSKDALTAVFRLKQKVGYCEPPKFIPSFVQSQTVFADVRETVAGLPELRQTASGLPELRKTVLISSILDKKSWFSSGSLQPWLSTAA</sequence>
<evidence type="ECO:0000313" key="1">
    <source>
        <dbReference type="EMBL" id="KAJ6432722.1"/>
    </source>
</evidence>
<proteinExistence type="predicted"/>
<accession>A0AAD6KZW8</accession>
<dbReference type="PANTHER" id="PTHR33103">
    <property type="entry name" value="OS01G0153900 PROTEIN"/>
    <property type="match status" value="1"/>
</dbReference>
<dbReference type="AlphaFoldDB" id="A0AAD6KZW8"/>
<dbReference type="EMBL" id="JAPFFJ010000003">
    <property type="protein sequence ID" value="KAJ6432722.1"/>
    <property type="molecule type" value="Genomic_DNA"/>
</dbReference>
<protein>
    <recommendedName>
        <fullName evidence="3">DUF674 domain-containing protein</fullName>
    </recommendedName>
</protein>
<dbReference type="Proteomes" id="UP001162972">
    <property type="component" value="Chromosome 10"/>
</dbReference>
<evidence type="ECO:0000313" key="2">
    <source>
        <dbReference type="Proteomes" id="UP001162972"/>
    </source>
</evidence>
<comment type="caution">
    <text evidence="1">The sequence shown here is derived from an EMBL/GenBank/DDBJ whole genome shotgun (WGS) entry which is preliminary data.</text>
</comment>
<name>A0AAD6KZW8_9ROSI</name>
<dbReference type="InterPro" id="IPR007750">
    <property type="entry name" value="DUF674"/>
</dbReference>
<keyword evidence="2" id="KW-1185">Reference proteome</keyword>